<gene>
    <name evidence="2" type="ORF">SAMN07250955_10224</name>
</gene>
<proteinExistence type="predicted"/>
<organism evidence="2 3">
    <name type="scientific">Arboricoccus pini</name>
    <dbReference type="NCBI Taxonomy" id="1963835"/>
    <lineage>
        <taxon>Bacteria</taxon>
        <taxon>Pseudomonadati</taxon>
        <taxon>Pseudomonadota</taxon>
        <taxon>Alphaproteobacteria</taxon>
        <taxon>Geminicoccales</taxon>
        <taxon>Geminicoccaceae</taxon>
        <taxon>Arboricoccus</taxon>
    </lineage>
</organism>
<protein>
    <submittedName>
        <fullName evidence="2">Uncharacterized protein</fullName>
    </submittedName>
</protein>
<feature type="transmembrane region" description="Helical" evidence="1">
    <location>
        <begin position="12"/>
        <end position="32"/>
    </location>
</feature>
<keyword evidence="1" id="KW-1133">Transmembrane helix</keyword>
<accession>A0A212QN70</accession>
<sequence length="96" mass="10363">MSAALQPLFLWLVSRDLALQIVGIAACGVAFFGGSHLDVGARTFLGIASALILALASYAKIMAGHLPPDRRRIEQISLPLYLVLVVVILWFGIDFL</sequence>
<keyword evidence="1" id="KW-0812">Transmembrane</keyword>
<dbReference type="Proteomes" id="UP000197065">
    <property type="component" value="Unassembled WGS sequence"/>
</dbReference>
<reference evidence="2 3" key="1">
    <citation type="submission" date="2017-06" db="EMBL/GenBank/DDBJ databases">
        <authorList>
            <person name="Kim H.J."/>
            <person name="Triplett B.A."/>
        </authorList>
    </citation>
    <scope>NUCLEOTIDE SEQUENCE [LARGE SCALE GENOMIC DNA]</scope>
    <source>
        <strain evidence="2 3">B29T1</strain>
    </source>
</reference>
<feature type="transmembrane region" description="Helical" evidence="1">
    <location>
        <begin position="44"/>
        <end position="63"/>
    </location>
</feature>
<dbReference type="EMBL" id="FYEH01000002">
    <property type="protein sequence ID" value="SNB60688.1"/>
    <property type="molecule type" value="Genomic_DNA"/>
</dbReference>
<keyword evidence="3" id="KW-1185">Reference proteome</keyword>
<evidence type="ECO:0000256" key="1">
    <source>
        <dbReference type="SAM" id="Phobius"/>
    </source>
</evidence>
<evidence type="ECO:0000313" key="2">
    <source>
        <dbReference type="EMBL" id="SNB60688.1"/>
    </source>
</evidence>
<evidence type="ECO:0000313" key="3">
    <source>
        <dbReference type="Proteomes" id="UP000197065"/>
    </source>
</evidence>
<keyword evidence="1" id="KW-0472">Membrane</keyword>
<feature type="transmembrane region" description="Helical" evidence="1">
    <location>
        <begin position="75"/>
        <end position="93"/>
    </location>
</feature>
<dbReference type="AlphaFoldDB" id="A0A212QN70"/>
<dbReference type="RefSeq" id="WP_088559916.1">
    <property type="nucleotide sequence ID" value="NZ_FYEH01000002.1"/>
</dbReference>
<name>A0A212QN70_9PROT</name>